<feature type="transmembrane region" description="Helical" evidence="7">
    <location>
        <begin position="188"/>
        <end position="213"/>
    </location>
</feature>
<dbReference type="GO" id="GO:0042907">
    <property type="term" value="F:xanthine transmembrane transporter activity"/>
    <property type="evidence" value="ECO:0007669"/>
    <property type="project" value="TreeGrafter"/>
</dbReference>
<comment type="subcellular location">
    <subcellularLocation>
        <location evidence="1">Membrane</location>
        <topology evidence="1">Multi-pass membrane protein</topology>
    </subcellularLocation>
</comment>
<evidence type="ECO:0000256" key="7">
    <source>
        <dbReference type="SAM" id="Phobius"/>
    </source>
</evidence>
<sequence>MSQEKVGKVSSWSQTLLVGIQHIFVANVWLDPIFVASAAGLSLSWSSNLVNAIFIVSGLVTIIQATKLVRLPIIQGPSASFDALMISSGKTGMLPTASFSILISALIVLLLSITGGLTKMIKSLTPAITGTIIFLVGISLSEFTLSEFFGGNPGEKGFASPNTLLVASITAILVLFMSLFGKGVWKTFSFLIALAIGDALAIILGMVDLSPIGNKPLFGLPHLMPYGGFEFNLPVFLTFFIAYCSAVIEALGVYEASSSVTNTKLDEKRIRNGIMGEASGSILSAFIGGFPTTAFAQNIGVMKLTGVHSRKPIIVAGGLLFILGFVPKLGTFLSMTPAPVIGGMFLPAAATLVTSGLAILKKASGNNTNNFIIGLSIVLAISVPNYADGFPMAIRPMLSNTILIGAITAVTLHSCLIVIPGLFKRGAQFNG</sequence>
<feature type="transmembrane region" description="Helical" evidence="7">
    <location>
        <begin position="163"/>
        <end position="181"/>
    </location>
</feature>
<dbReference type="NCBIfam" id="NF037981">
    <property type="entry name" value="NCS2_1"/>
    <property type="match status" value="1"/>
</dbReference>
<dbReference type="PANTHER" id="PTHR42810">
    <property type="entry name" value="PURINE PERMEASE C1399.01C-RELATED"/>
    <property type="match status" value="1"/>
</dbReference>
<dbReference type="PANTHER" id="PTHR42810:SF2">
    <property type="entry name" value="PURINE PERMEASE C1399.01C-RELATED"/>
    <property type="match status" value="1"/>
</dbReference>
<dbReference type="RefSeq" id="WP_056996112.1">
    <property type="nucleotide sequence ID" value="NZ_AYYR01000010.1"/>
</dbReference>
<proteinExistence type="inferred from homology"/>
<organism evidence="8 9">
    <name type="scientific">Secundilactobacillus collinoides DSM 20515 = JCM 1123</name>
    <dbReference type="NCBI Taxonomy" id="1423733"/>
    <lineage>
        <taxon>Bacteria</taxon>
        <taxon>Bacillati</taxon>
        <taxon>Bacillota</taxon>
        <taxon>Bacilli</taxon>
        <taxon>Lactobacillales</taxon>
        <taxon>Lactobacillaceae</taxon>
        <taxon>Secundilactobacillus</taxon>
    </lineage>
</organism>
<evidence type="ECO:0000256" key="6">
    <source>
        <dbReference type="ARBA" id="ARBA00023136"/>
    </source>
</evidence>
<keyword evidence="4 7" id="KW-0812">Transmembrane</keyword>
<feature type="transmembrane region" description="Helical" evidence="7">
    <location>
        <begin position="340"/>
        <end position="359"/>
    </location>
</feature>
<evidence type="ECO:0000313" key="8">
    <source>
        <dbReference type="EMBL" id="KRM77479.1"/>
    </source>
</evidence>
<accession>A0A0R2BEF1</accession>
<dbReference type="AlphaFoldDB" id="A0A0R2BEF1"/>
<evidence type="ECO:0000256" key="5">
    <source>
        <dbReference type="ARBA" id="ARBA00022989"/>
    </source>
</evidence>
<evidence type="ECO:0000256" key="1">
    <source>
        <dbReference type="ARBA" id="ARBA00004141"/>
    </source>
</evidence>
<keyword evidence="6 7" id="KW-0472">Membrane</keyword>
<feature type="transmembrane region" description="Helical" evidence="7">
    <location>
        <begin position="53"/>
        <end position="73"/>
    </location>
</feature>
<name>A0A0R2BEF1_SECCO</name>
<evidence type="ECO:0000313" key="9">
    <source>
        <dbReference type="Proteomes" id="UP000051845"/>
    </source>
</evidence>
<evidence type="ECO:0000256" key="3">
    <source>
        <dbReference type="ARBA" id="ARBA00022448"/>
    </source>
</evidence>
<feature type="transmembrane region" description="Helical" evidence="7">
    <location>
        <begin position="402"/>
        <end position="423"/>
    </location>
</feature>
<comment type="similarity">
    <text evidence="2">Belongs to the nucleobase:cation symporter-2 (NCS2) (TC 2.A.40) family.</text>
</comment>
<dbReference type="InterPro" id="IPR006043">
    <property type="entry name" value="NCS2"/>
</dbReference>
<reference evidence="8 9" key="1">
    <citation type="journal article" date="2015" name="Genome Announc.">
        <title>Expanding the biotechnology potential of lactobacilli through comparative genomics of 213 strains and associated genera.</title>
        <authorList>
            <person name="Sun Z."/>
            <person name="Harris H.M."/>
            <person name="McCann A."/>
            <person name="Guo C."/>
            <person name="Argimon S."/>
            <person name="Zhang W."/>
            <person name="Yang X."/>
            <person name="Jeffery I.B."/>
            <person name="Cooney J.C."/>
            <person name="Kagawa T.F."/>
            <person name="Liu W."/>
            <person name="Song Y."/>
            <person name="Salvetti E."/>
            <person name="Wrobel A."/>
            <person name="Rasinkangas P."/>
            <person name="Parkhill J."/>
            <person name="Rea M.C."/>
            <person name="O'Sullivan O."/>
            <person name="Ritari J."/>
            <person name="Douillard F.P."/>
            <person name="Paul Ross R."/>
            <person name="Yang R."/>
            <person name="Briner A.E."/>
            <person name="Felis G.E."/>
            <person name="de Vos W.M."/>
            <person name="Barrangou R."/>
            <person name="Klaenhammer T.R."/>
            <person name="Caufield P.W."/>
            <person name="Cui Y."/>
            <person name="Zhang H."/>
            <person name="O'Toole P.W."/>
        </authorList>
    </citation>
    <scope>NUCLEOTIDE SEQUENCE [LARGE SCALE GENOMIC DNA]</scope>
    <source>
        <strain evidence="8 9">DSM 20515</strain>
    </source>
</reference>
<feature type="transmembrane region" description="Helical" evidence="7">
    <location>
        <begin position="233"/>
        <end position="254"/>
    </location>
</feature>
<evidence type="ECO:0000256" key="4">
    <source>
        <dbReference type="ARBA" id="ARBA00022692"/>
    </source>
</evidence>
<feature type="transmembrane region" description="Helical" evidence="7">
    <location>
        <begin position="313"/>
        <end position="334"/>
    </location>
</feature>
<comment type="caution">
    <text evidence="8">The sequence shown here is derived from an EMBL/GenBank/DDBJ whole genome shotgun (WGS) entry which is preliminary data.</text>
</comment>
<feature type="transmembrane region" description="Helical" evidence="7">
    <location>
        <begin position="124"/>
        <end position="143"/>
    </location>
</feature>
<dbReference type="GO" id="GO:0005886">
    <property type="term" value="C:plasma membrane"/>
    <property type="evidence" value="ECO:0007669"/>
    <property type="project" value="TreeGrafter"/>
</dbReference>
<feature type="transmembrane region" description="Helical" evidence="7">
    <location>
        <begin position="93"/>
        <end position="112"/>
    </location>
</feature>
<evidence type="ECO:0000256" key="2">
    <source>
        <dbReference type="ARBA" id="ARBA00008821"/>
    </source>
</evidence>
<protein>
    <recommendedName>
        <fullName evidence="10">Xanthine uracil permease</fullName>
    </recommendedName>
</protein>
<evidence type="ECO:0008006" key="10">
    <source>
        <dbReference type="Google" id="ProtNLM"/>
    </source>
</evidence>
<feature type="transmembrane region" description="Helical" evidence="7">
    <location>
        <begin position="20"/>
        <end position="41"/>
    </location>
</feature>
<feature type="transmembrane region" description="Helical" evidence="7">
    <location>
        <begin position="371"/>
        <end position="387"/>
    </location>
</feature>
<keyword evidence="3" id="KW-0813">Transport</keyword>
<dbReference type="Pfam" id="PF00860">
    <property type="entry name" value="Xan_ur_permease"/>
    <property type="match status" value="1"/>
</dbReference>
<gene>
    <name evidence="8" type="ORF">FC82_GL000102</name>
</gene>
<keyword evidence="5 7" id="KW-1133">Transmembrane helix</keyword>
<dbReference type="EMBL" id="AYYR01000010">
    <property type="protein sequence ID" value="KRM77479.1"/>
    <property type="molecule type" value="Genomic_DNA"/>
</dbReference>
<dbReference type="PATRIC" id="fig|1423733.4.peg.108"/>
<dbReference type="Proteomes" id="UP000051845">
    <property type="component" value="Unassembled WGS sequence"/>
</dbReference>